<comment type="subcellular location">
    <subcellularLocation>
        <location evidence="1">Cell membrane</location>
        <topology evidence="1">Multi-pass membrane protein</topology>
    </subcellularLocation>
</comment>
<evidence type="ECO:0000259" key="9">
    <source>
        <dbReference type="PROSITE" id="PS50929"/>
    </source>
</evidence>
<dbReference type="EMBL" id="NVSR01000004">
    <property type="protein sequence ID" value="PCI30505.1"/>
    <property type="molecule type" value="Genomic_DNA"/>
</dbReference>
<dbReference type="InterPro" id="IPR017871">
    <property type="entry name" value="ABC_transporter-like_CS"/>
</dbReference>
<dbReference type="PROSITE" id="PS00211">
    <property type="entry name" value="ABC_TRANSPORTER_1"/>
    <property type="match status" value="1"/>
</dbReference>
<proteinExistence type="predicted"/>
<name>A0A2A4TBJ1_9DELT</name>
<dbReference type="Pfam" id="PF00664">
    <property type="entry name" value="ABC_membrane"/>
    <property type="match status" value="1"/>
</dbReference>
<gene>
    <name evidence="10" type="ORF">COB67_01610</name>
</gene>
<evidence type="ECO:0000256" key="7">
    <source>
        <dbReference type="SAM" id="Phobius"/>
    </source>
</evidence>
<dbReference type="PANTHER" id="PTHR43394:SF1">
    <property type="entry name" value="ATP-BINDING CASSETTE SUB-FAMILY B MEMBER 10, MITOCHONDRIAL"/>
    <property type="match status" value="1"/>
</dbReference>
<feature type="transmembrane region" description="Helical" evidence="7">
    <location>
        <begin position="247"/>
        <end position="267"/>
    </location>
</feature>
<feature type="domain" description="ABC transporter" evidence="8">
    <location>
        <begin position="337"/>
        <end position="572"/>
    </location>
</feature>
<dbReference type="PROSITE" id="PS50929">
    <property type="entry name" value="ABC_TM1F"/>
    <property type="match status" value="1"/>
</dbReference>
<keyword evidence="5 7" id="KW-1133">Transmembrane helix</keyword>
<evidence type="ECO:0000256" key="3">
    <source>
        <dbReference type="ARBA" id="ARBA00022741"/>
    </source>
</evidence>
<dbReference type="FunFam" id="3.40.50.300:FF:000218">
    <property type="entry name" value="Multidrug ABC transporter ATP-binding protein"/>
    <property type="match status" value="1"/>
</dbReference>
<accession>A0A2A4TBJ1</accession>
<keyword evidence="3" id="KW-0547">Nucleotide-binding</keyword>
<dbReference type="PROSITE" id="PS50893">
    <property type="entry name" value="ABC_TRANSPORTER_2"/>
    <property type="match status" value="1"/>
</dbReference>
<dbReference type="InterPro" id="IPR003439">
    <property type="entry name" value="ABC_transporter-like_ATP-bd"/>
</dbReference>
<dbReference type="InterPro" id="IPR036640">
    <property type="entry name" value="ABC1_TM_sf"/>
</dbReference>
<evidence type="ECO:0000256" key="4">
    <source>
        <dbReference type="ARBA" id="ARBA00022840"/>
    </source>
</evidence>
<dbReference type="InterPro" id="IPR039421">
    <property type="entry name" value="Type_1_exporter"/>
</dbReference>
<dbReference type="InterPro" id="IPR027417">
    <property type="entry name" value="P-loop_NTPase"/>
</dbReference>
<dbReference type="PANTHER" id="PTHR43394">
    <property type="entry name" value="ATP-DEPENDENT PERMEASE MDL1, MITOCHONDRIAL"/>
    <property type="match status" value="1"/>
</dbReference>
<keyword evidence="4" id="KW-0067">ATP-binding</keyword>
<reference evidence="11" key="1">
    <citation type="submission" date="2017-08" db="EMBL/GenBank/DDBJ databases">
        <title>A dynamic microbial community with high functional redundancy inhabits the cold, oxic subseafloor aquifer.</title>
        <authorList>
            <person name="Tully B.J."/>
            <person name="Wheat C.G."/>
            <person name="Glazer B.T."/>
            <person name="Huber J.A."/>
        </authorList>
    </citation>
    <scope>NUCLEOTIDE SEQUENCE [LARGE SCALE GENOMIC DNA]</scope>
</reference>
<dbReference type="Pfam" id="PF00005">
    <property type="entry name" value="ABC_tran"/>
    <property type="match status" value="1"/>
</dbReference>
<dbReference type="GO" id="GO:0015421">
    <property type="term" value="F:ABC-type oligopeptide transporter activity"/>
    <property type="evidence" value="ECO:0007669"/>
    <property type="project" value="TreeGrafter"/>
</dbReference>
<feature type="transmembrane region" description="Helical" evidence="7">
    <location>
        <begin position="57"/>
        <end position="76"/>
    </location>
</feature>
<dbReference type="InterPro" id="IPR003593">
    <property type="entry name" value="AAA+_ATPase"/>
</dbReference>
<dbReference type="AlphaFoldDB" id="A0A2A4TBJ1"/>
<evidence type="ECO:0000256" key="1">
    <source>
        <dbReference type="ARBA" id="ARBA00004651"/>
    </source>
</evidence>
<feature type="transmembrane region" description="Helical" evidence="7">
    <location>
        <begin position="18"/>
        <end position="36"/>
    </location>
</feature>
<feature type="transmembrane region" description="Helical" evidence="7">
    <location>
        <begin position="160"/>
        <end position="179"/>
    </location>
</feature>
<protein>
    <submittedName>
        <fullName evidence="10">ABC transporter</fullName>
    </submittedName>
</protein>
<dbReference type="InterPro" id="IPR011527">
    <property type="entry name" value="ABC1_TM_dom"/>
</dbReference>
<evidence type="ECO:0000259" key="8">
    <source>
        <dbReference type="PROSITE" id="PS50893"/>
    </source>
</evidence>
<organism evidence="10 11">
    <name type="scientific">SAR324 cluster bacterium</name>
    <dbReference type="NCBI Taxonomy" id="2024889"/>
    <lineage>
        <taxon>Bacteria</taxon>
        <taxon>Deltaproteobacteria</taxon>
        <taxon>SAR324 cluster</taxon>
    </lineage>
</organism>
<dbReference type="GO" id="GO:0005886">
    <property type="term" value="C:plasma membrane"/>
    <property type="evidence" value="ECO:0007669"/>
    <property type="project" value="UniProtKB-SubCell"/>
</dbReference>
<evidence type="ECO:0000256" key="6">
    <source>
        <dbReference type="ARBA" id="ARBA00023136"/>
    </source>
</evidence>
<dbReference type="SUPFAM" id="SSF52540">
    <property type="entry name" value="P-loop containing nucleoside triphosphate hydrolases"/>
    <property type="match status" value="1"/>
</dbReference>
<dbReference type="GO" id="GO:0016887">
    <property type="term" value="F:ATP hydrolysis activity"/>
    <property type="evidence" value="ECO:0007669"/>
    <property type="project" value="InterPro"/>
</dbReference>
<keyword evidence="6 7" id="KW-0472">Membrane</keyword>
<dbReference type="Gene3D" id="1.20.1560.10">
    <property type="entry name" value="ABC transporter type 1, transmembrane domain"/>
    <property type="match status" value="1"/>
</dbReference>
<dbReference type="Gene3D" id="3.40.50.300">
    <property type="entry name" value="P-loop containing nucleotide triphosphate hydrolases"/>
    <property type="match status" value="1"/>
</dbReference>
<evidence type="ECO:0000256" key="5">
    <source>
        <dbReference type="ARBA" id="ARBA00022989"/>
    </source>
</evidence>
<feature type="domain" description="ABC transmembrane type-1" evidence="9">
    <location>
        <begin position="19"/>
        <end position="303"/>
    </location>
</feature>
<dbReference type="Proteomes" id="UP000218113">
    <property type="component" value="Unassembled WGS sequence"/>
</dbReference>
<comment type="caution">
    <text evidence="10">The sequence shown here is derived from an EMBL/GenBank/DDBJ whole genome shotgun (WGS) entry which is preliminary data.</text>
</comment>
<keyword evidence="2 7" id="KW-0812">Transmembrane</keyword>
<dbReference type="SUPFAM" id="SSF90123">
    <property type="entry name" value="ABC transporter transmembrane region"/>
    <property type="match status" value="1"/>
</dbReference>
<evidence type="ECO:0000256" key="2">
    <source>
        <dbReference type="ARBA" id="ARBA00022692"/>
    </source>
</evidence>
<evidence type="ECO:0000313" key="10">
    <source>
        <dbReference type="EMBL" id="PCI30505.1"/>
    </source>
</evidence>
<sequence>MSVLPQLFKLLLERKSRLFFGILFMLGYSLVSVAPAKYIKNVVDTLSQNKGTELDTFVLWGGLIILLLLLKGSFYFGQNFLMGSAGQGMIRDLRLQLFENIVHKPISYFNRNSTGDLINRFTTDLNTLNEAVKVAITGPLRDLPQIFILMGLMIDRSWKLSILSLVLLPPAAWLIGKFGRQNKKVTTKRLNKYGELSSLLTESITGIRVVKAFSMEKYEISRFKKENSRLYRYFLHSIRISSYSYPVLEFIGGLCGAAILIFGGYLMSIGEITGGDFTSFFMSFFMMNEPIKKFNGLTLKIQEGGAAAERIFDVLEQPIENNEMEGAVTLKPIQKEIRVVIDQFSYDDKPVLKDINITLKAGTITALVGSSGSGKTTLANLIPRFYEIPENHGSISIDGHDLRDVTLDSLRKQIAIVTQEIVLFNDSIINNISYGSINCSKDMTVKAAKAAYAHKFISSFTNGYDQQVGEKGVLLSGGQRQRISISRALIKDAPILILDEATSALDTESEKEVQSAIENLMKQRTTLVIAHRLSTIQHADIIHVLKDGRIVESGDHDELLQQGGEYKRLYDLQFRSVK</sequence>
<evidence type="ECO:0000313" key="11">
    <source>
        <dbReference type="Proteomes" id="UP000218113"/>
    </source>
</evidence>
<dbReference type="GO" id="GO:0005524">
    <property type="term" value="F:ATP binding"/>
    <property type="evidence" value="ECO:0007669"/>
    <property type="project" value="UniProtKB-KW"/>
</dbReference>
<dbReference type="CDD" id="cd18552">
    <property type="entry name" value="ABC_6TM_MsbA_like"/>
    <property type="match status" value="1"/>
</dbReference>
<dbReference type="SMART" id="SM00382">
    <property type="entry name" value="AAA"/>
    <property type="match status" value="1"/>
</dbReference>